<dbReference type="InterPro" id="IPR000157">
    <property type="entry name" value="TIR_dom"/>
</dbReference>
<dbReference type="FunFam" id="3.40.50.10140:FF:000007">
    <property type="entry name" value="Disease resistance protein (TIR-NBS-LRR class)"/>
    <property type="match status" value="1"/>
</dbReference>
<evidence type="ECO:0000313" key="5">
    <source>
        <dbReference type="RefSeq" id="XP_027368583.1"/>
    </source>
</evidence>
<dbReference type="InterPro" id="IPR035897">
    <property type="entry name" value="Toll_tir_struct_dom_sf"/>
</dbReference>
<accession>A0A8B8MKZ9</accession>
<dbReference type="GO" id="GO:0007165">
    <property type="term" value="P:signal transduction"/>
    <property type="evidence" value="ECO:0007669"/>
    <property type="project" value="InterPro"/>
</dbReference>
<keyword evidence="2" id="KW-0175">Coiled coil</keyword>
<dbReference type="SUPFAM" id="SSF52200">
    <property type="entry name" value="Toll/Interleukin receptor TIR domain"/>
    <property type="match status" value="1"/>
</dbReference>
<dbReference type="OrthoDB" id="6160824at2759"/>
<dbReference type="PANTHER" id="PTHR32009:SF145">
    <property type="entry name" value="NB-ARC DOMAIN PROTEIN"/>
    <property type="match status" value="1"/>
</dbReference>
<evidence type="ECO:0000313" key="4">
    <source>
        <dbReference type="Proteomes" id="UP000694853"/>
    </source>
</evidence>
<evidence type="ECO:0000256" key="2">
    <source>
        <dbReference type="SAM" id="Coils"/>
    </source>
</evidence>
<reference evidence="4" key="1">
    <citation type="journal article" date="2019" name="Toxins">
        <title>Detection of Abrin-Like and Prepropulchellin-Like Toxin Genes and Transcripts Using Whole Genome Sequencing and Full-Length Transcript Sequencing of Abrus precatorius.</title>
        <authorList>
            <person name="Hovde B.T."/>
            <person name="Daligault H.E."/>
            <person name="Hanschen E.R."/>
            <person name="Kunde Y.A."/>
            <person name="Johnson M.B."/>
            <person name="Starkenburg S.R."/>
            <person name="Johnson S.L."/>
        </authorList>
    </citation>
    <scope>NUCLEOTIDE SEQUENCE [LARGE SCALE GENOMIC DNA]</scope>
</reference>
<dbReference type="Pfam" id="PF01582">
    <property type="entry name" value="TIR"/>
    <property type="match status" value="1"/>
</dbReference>
<dbReference type="Gene3D" id="3.40.50.10140">
    <property type="entry name" value="Toll/interleukin-1 receptor homology (TIR) domain"/>
    <property type="match status" value="1"/>
</dbReference>
<reference evidence="5" key="2">
    <citation type="submission" date="2025-08" db="UniProtKB">
        <authorList>
            <consortium name="RefSeq"/>
        </authorList>
    </citation>
    <scope>IDENTIFICATION</scope>
    <source>
        <tissue evidence="5">Young leaves</tissue>
    </source>
</reference>
<dbReference type="RefSeq" id="XP_027368583.1">
    <property type="nucleotide sequence ID" value="XM_027512782.1"/>
</dbReference>
<sequence length="157" mass="18269">MGTHDSDWRYDVFLSFCGEDTRHTFTGHLYNALQLKGINTFMDDDGLKGGFQISLSLVKAIEESRISLVVFSENYASSSWCLDELVKIIECMKMKNQLVWPIFYKVEPSDIRHQRNRYGEAMAEHQKRLRNESEKVQKWRSALSEAANLKGWHFQTG</sequence>
<dbReference type="PANTHER" id="PTHR32009">
    <property type="entry name" value="TMV RESISTANCE PROTEIN N-LIKE"/>
    <property type="match status" value="1"/>
</dbReference>
<protein>
    <submittedName>
        <fullName evidence="5">TMV resistance protein N-like</fullName>
    </submittedName>
</protein>
<dbReference type="SMART" id="SM00255">
    <property type="entry name" value="TIR"/>
    <property type="match status" value="1"/>
</dbReference>
<dbReference type="GeneID" id="113874562"/>
<name>A0A8B8MKZ9_ABRPR</name>
<gene>
    <name evidence="5" type="primary">LOC113874562</name>
</gene>
<evidence type="ECO:0000259" key="3">
    <source>
        <dbReference type="PROSITE" id="PS50104"/>
    </source>
</evidence>
<organism evidence="4 5">
    <name type="scientific">Abrus precatorius</name>
    <name type="common">Indian licorice</name>
    <name type="synonym">Glycine abrus</name>
    <dbReference type="NCBI Taxonomy" id="3816"/>
    <lineage>
        <taxon>Eukaryota</taxon>
        <taxon>Viridiplantae</taxon>
        <taxon>Streptophyta</taxon>
        <taxon>Embryophyta</taxon>
        <taxon>Tracheophyta</taxon>
        <taxon>Spermatophyta</taxon>
        <taxon>Magnoliopsida</taxon>
        <taxon>eudicotyledons</taxon>
        <taxon>Gunneridae</taxon>
        <taxon>Pentapetalae</taxon>
        <taxon>rosids</taxon>
        <taxon>fabids</taxon>
        <taxon>Fabales</taxon>
        <taxon>Fabaceae</taxon>
        <taxon>Papilionoideae</taxon>
        <taxon>50 kb inversion clade</taxon>
        <taxon>NPAAA clade</taxon>
        <taxon>indigoferoid/millettioid clade</taxon>
        <taxon>Abreae</taxon>
        <taxon>Abrus</taxon>
    </lineage>
</organism>
<keyword evidence="4" id="KW-1185">Reference proteome</keyword>
<evidence type="ECO:0000256" key="1">
    <source>
        <dbReference type="ARBA" id="ARBA00023027"/>
    </source>
</evidence>
<dbReference type="AlphaFoldDB" id="A0A8B8MKZ9"/>
<dbReference type="Proteomes" id="UP000694853">
    <property type="component" value="Unplaced"/>
</dbReference>
<feature type="domain" description="TIR" evidence="3">
    <location>
        <begin position="8"/>
        <end position="157"/>
    </location>
</feature>
<dbReference type="PROSITE" id="PS50104">
    <property type="entry name" value="TIR"/>
    <property type="match status" value="1"/>
</dbReference>
<feature type="coiled-coil region" evidence="2">
    <location>
        <begin position="115"/>
        <end position="142"/>
    </location>
</feature>
<keyword evidence="1" id="KW-0520">NAD</keyword>
<proteinExistence type="predicted"/>
<dbReference type="KEGG" id="aprc:113874562"/>